<dbReference type="CDD" id="cd05380">
    <property type="entry name" value="CAP_euk"/>
    <property type="match status" value="1"/>
</dbReference>
<dbReference type="InterPro" id="IPR002413">
    <property type="entry name" value="V5_allergen-like"/>
</dbReference>
<name>A0A8S4FUY5_PLUXY</name>
<dbReference type="InterPro" id="IPR014044">
    <property type="entry name" value="CAP_dom"/>
</dbReference>
<organism evidence="5 6">
    <name type="scientific">Plutella xylostella</name>
    <name type="common">Diamondback moth</name>
    <name type="synonym">Plutella maculipennis</name>
    <dbReference type="NCBI Taxonomy" id="51655"/>
    <lineage>
        <taxon>Eukaryota</taxon>
        <taxon>Metazoa</taxon>
        <taxon>Ecdysozoa</taxon>
        <taxon>Arthropoda</taxon>
        <taxon>Hexapoda</taxon>
        <taxon>Insecta</taxon>
        <taxon>Pterygota</taxon>
        <taxon>Neoptera</taxon>
        <taxon>Endopterygota</taxon>
        <taxon>Lepidoptera</taxon>
        <taxon>Glossata</taxon>
        <taxon>Ditrysia</taxon>
        <taxon>Yponomeutoidea</taxon>
        <taxon>Plutellidae</taxon>
        <taxon>Plutella</taxon>
    </lineage>
</organism>
<evidence type="ECO:0000259" key="4">
    <source>
        <dbReference type="SMART" id="SM00198"/>
    </source>
</evidence>
<keyword evidence="6" id="KW-1185">Reference proteome</keyword>
<dbReference type="SMART" id="SM00198">
    <property type="entry name" value="SCP"/>
    <property type="match status" value="1"/>
</dbReference>
<evidence type="ECO:0000256" key="3">
    <source>
        <dbReference type="SAM" id="SignalP"/>
    </source>
</evidence>
<keyword evidence="2" id="KW-0964">Secreted</keyword>
<dbReference type="SUPFAM" id="SSF55797">
    <property type="entry name" value="PR-1-like"/>
    <property type="match status" value="1"/>
</dbReference>
<comment type="caution">
    <text evidence="5">The sequence shown here is derived from an EMBL/GenBank/DDBJ whole genome shotgun (WGS) entry which is preliminary data.</text>
</comment>
<evidence type="ECO:0000313" key="6">
    <source>
        <dbReference type="Proteomes" id="UP000653454"/>
    </source>
</evidence>
<comment type="subcellular location">
    <subcellularLocation>
        <location evidence="1">Secreted</location>
    </subcellularLocation>
</comment>
<keyword evidence="3" id="KW-0732">Signal</keyword>
<dbReference type="PRINTS" id="PR00838">
    <property type="entry name" value="V5ALLERGEN"/>
</dbReference>
<dbReference type="PRINTS" id="PR00837">
    <property type="entry name" value="V5TPXLIKE"/>
</dbReference>
<protein>
    <submittedName>
        <fullName evidence="5">(diamondback moth) hypothetical protein</fullName>
    </submittedName>
</protein>
<dbReference type="InterPro" id="IPR001283">
    <property type="entry name" value="CRISP-related"/>
</dbReference>
<proteinExistence type="predicted"/>
<dbReference type="Pfam" id="PF00188">
    <property type="entry name" value="CAP"/>
    <property type="match status" value="1"/>
</dbReference>
<dbReference type="AlphaFoldDB" id="A0A8S4FUY5"/>
<evidence type="ECO:0000256" key="1">
    <source>
        <dbReference type="ARBA" id="ARBA00004613"/>
    </source>
</evidence>
<dbReference type="GO" id="GO:0005576">
    <property type="term" value="C:extracellular region"/>
    <property type="evidence" value="ECO:0007669"/>
    <property type="project" value="UniProtKB-SubCell"/>
</dbReference>
<dbReference type="Proteomes" id="UP000653454">
    <property type="component" value="Unassembled WGS sequence"/>
</dbReference>
<evidence type="ECO:0000256" key="2">
    <source>
        <dbReference type="ARBA" id="ARBA00022525"/>
    </source>
</evidence>
<feature type="domain" description="SCP" evidence="4">
    <location>
        <begin position="56"/>
        <end position="220"/>
    </location>
</feature>
<dbReference type="InterPro" id="IPR035940">
    <property type="entry name" value="CAP_sf"/>
</dbReference>
<feature type="signal peptide" evidence="3">
    <location>
        <begin position="1"/>
        <end position="16"/>
    </location>
</feature>
<reference evidence="5" key="1">
    <citation type="submission" date="2020-11" db="EMBL/GenBank/DDBJ databases">
        <authorList>
            <person name="Whiteford S."/>
        </authorList>
    </citation>
    <scope>NUCLEOTIDE SEQUENCE</scope>
</reference>
<gene>
    <name evidence="5" type="ORF">PLXY2_LOCUS10534</name>
</gene>
<dbReference type="PANTHER" id="PTHR10334">
    <property type="entry name" value="CYSTEINE-RICH SECRETORY PROTEIN-RELATED"/>
    <property type="match status" value="1"/>
</dbReference>
<dbReference type="EMBL" id="CAJHNJ030000047">
    <property type="protein sequence ID" value="CAG9132106.1"/>
    <property type="molecule type" value="Genomic_DNA"/>
</dbReference>
<evidence type="ECO:0000313" key="5">
    <source>
        <dbReference type="EMBL" id="CAG9132106.1"/>
    </source>
</evidence>
<feature type="chain" id="PRO_5035751637" evidence="3">
    <location>
        <begin position="17"/>
        <end position="663"/>
    </location>
</feature>
<sequence length="663" mass="74458">MWYRIIVFISVLSVQGAINYCGKDICNNSKQHTLCKYQSEHPAANCINYKRLINKNDKVAVLHKINARRNKIAAGEIRSLPSAANMMKLVWSEELAVAAQRWADQCTGAPGGTDTCRDLATSRVGQSVATIFGDAPGLTGVALVDVWFTQLLNVNATIIDKYLPSPELSSPYDDFTQLAWAASREVGCGAVRFTQVSGGLKNVTVHRLVCNFAPAGNHRGESVYKDGVPCTQCPGGSQCDDEYLALYIKTTVPVNETIDEEIISKKDLMNVNTTELATHTVNYTAAPDNDDVLPMFNYFAHTNTFSRQPVTIRTTAKENSCKEAAVDELLEILKKKLTTDPMFKDIFSLIKSLEVAESNFSDEGVVAFVNRLYRKNNTPTVTAKREDNSINSTLLTELVEAVIFRNADKHNNEYASTTSITADLLPISPIRIQAEVAPVKTNEGFTGHYFFPEDITEHGTDETSEYYNENTEPPVTDVILEIENFKKQSATRDFVDEILDLETASDSPISTKHQFILSDIRSNKGTTFKSGQHNIRKFLEDINEKSDKIEPYKYDNSHILDENKGLRLQDNVAQRRRREHARPFIIGSTHERLKFEPTRQYPKRRMSSAVPSYVIQYKELLKQLAADIKTFHFKEKKHCSSRACAGNNIDTTFLIIVISFLFI</sequence>
<dbReference type="Gene3D" id="3.40.33.10">
    <property type="entry name" value="CAP"/>
    <property type="match status" value="1"/>
</dbReference>
<accession>A0A8S4FUY5</accession>